<dbReference type="InterPro" id="IPR008840">
    <property type="entry name" value="Sipho_Gp157"/>
</dbReference>
<dbReference type="Pfam" id="PF05565">
    <property type="entry name" value="Sipho_Gp157"/>
    <property type="match status" value="1"/>
</dbReference>
<gene>
    <name evidence="1" type="ORF">ABIA69_001931</name>
</gene>
<sequence>MATLYELRGSYAQIQQMIEEGAEGLEEILKTVEGAIEEKLESYVMVMKNFEAEATICATEEKRFKERKNTALNGVKRMKQAIVDTMNESKRDEVKTEKFKINFRNNAPSVHIEDESLIPDEFIKIERTISKAELAARLKEAEIPGAKLVASKSLQVR</sequence>
<name>A0ABV2PIK7_9BACI</name>
<dbReference type="Proteomes" id="UP001549363">
    <property type="component" value="Unassembled WGS sequence"/>
</dbReference>
<reference evidence="1 2" key="1">
    <citation type="submission" date="2024-06" db="EMBL/GenBank/DDBJ databases">
        <title>Sorghum-associated microbial communities from plants grown in Nebraska, USA.</title>
        <authorList>
            <person name="Schachtman D."/>
        </authorList>
    </citation>
    <scope>NUCLEOTIDE SEQUENCE [LARGE SCALE GENOMIC DNA]</scope>
    <source>
        <strain evidence="1 2">736</strain>
    </source>
</reference>
<evidence type="ECO:0000313" key="1">
    <source>
        <dbReference type="EMBL" id="MET4560787.1"/>
    </source>
</evidence>
<protein>
    <recommendedName>
        <fullName evidence="3">Siphovirus Gp157 family protein</fullName>
    </recommendedName>
</protein>
<evidence type="ECO:0008006" key="3">
    <source>
        <dbReference type="Google" id="ProtNLM"/>
    </source>
</evidence>
<dbReference type="RefSeq" id="WP_354471668.1">
    <property type="nucleotide sequence ID" value="NZ_JBEPSB010000007.1"/>
</dbReference>
<keyword evidence="2" id="KW-1185">Reference proteome</keyword>
<accession>A0ABV2PIK7</accession>
<evidence type="ECO:0000313" key="2">
    <source>
        <dbReference type="Proteomes" id="UP001549363"/>
    </source>
</evidence>
<dbReference type="EMBL" id="JBEPSB010000007">
    <property type="protein sequence ID" value="MET4560787.1"/>
    <property type="molecule type" value="Genomic_DNA"/>
</dbReference>
<proteinExistence type="predicted"/>
<organism evidence="1 2">
    <name type="scientific">Lysinibacillus parviboronicapiens</name>
    <dbReference type="NCBI Taxonomy" id="436516"/>
    <lineage>
        <taxon>Bacteria</taxon>
        <taxon>Bacillati</taxon>
        <taxon>Bacillota</taxon>
        <taxon>Bacilli</taxon>
        <taxon>Bacillales</taxon>
        <taxon>Bacillaceae</taxon>
        <taxon>Lysinibacillus</taxon>
    </lineage>
</organism>
<comment type="caution">
    <text evidence="1">The sequence shown here is derived from an EMBL/GenBank/DDBJ whole genome shotgun (WGS) entry which is preliminary data.</text>
</comment>